<feature type="compositionally biased region" description="Polar residues" evidence="1">
    <location>
        <begin position="44"/>
        <end position="62"/>
    </location>
</feature>
<keyword evidence="4" id="KW-1185">Reference proteome</keyword>
<keyword evidence="2" id="KW-1133">Transmembrane helix</keyword>
<feature type="region of interest" description="Disordered" evidence="1">
    <location>
        <begin position="44"/>
        <end position="75"/>
    </location>
</feature>
<dbReference type="AlphaFoldDB" id="A0A9P6R469"/>
<proteinExistence type="predicted"/>
<sequence>MARMLSVGNATRLLRALPKRTFASISGTAANQAALRTRSPFTQQKSAFSMRHLSSTSSNPLTKASPATATTVATSSSPFLQGQAIRHFSRRAWRDDHEAFRQAARDYWASASRNGSAGGGFTAGENLHHHHHELHKHWGRRCGGFRGFHHHHGHHMRRRRPIRFLFRMATLSALVVAVPAIVFLDAPFNTLGYVPLTVFGTGAVLMLAGRLLYVFLPVAVIGGATMFWIAAMPAADQMKDLRKIMKRDKEGGRHSTTALSTLGSEWEIQKARPDEWFQWTFPERGDAKQLDKINIRMAVFDPNDSSSKKERSLRKFDKFEEKCKKSGKMHHDFPEGLDIRRDGDQIVIKMEENGEKLMEQKMAKKYLALGRIVNKAAKEMEAAQPGLKLGEQVVLVHKNKHSDAFWAQWSPFGGMSLRIPFNRTWVEDLSDL</sequence>
<dbReference type="OrthoDB" id="2399624at2759"/>
<feature type="compositionally biased region" description="Low complexity" evidence="1">
    <location>
        <begin position="64"/>
        <end position="75"/>
    </location>
</feature>
<name>A0A9P6R469_9FUNG</name>
<evidence type="ECO:0000313" key="3">
    <source>
        <dbReference type="EMBL" id="KAG0312316.1"/>
    </source>
</evidence>
<organism evidence="3 4">
    <name type="scientific">Dissophora globulifera</name>
    <dbReference type="NCBI Taxonomy" id="979702"/>
    <lineage>
        <taxon>Eukaryota</taxon>
        <taxon>Fungi</taxon>
        <taxon>Fungi incertae sedis</taxon>
        <taxon>Mucoromycota</taxon>
        <taxon>Mortierellomycotina</taxon>
        <taxon>Mortierellomycetes</taxon>
        <taxon>Mortierellales</taxon>
        <taxon>Mortierellaceae</taxon>
        <taxon>Dissophora</taxon>
    </lineage>
</organism>
<keyword evidence="2" id="KW-0472">Membrane</keyword>
<accession>A0A9P6R469</accession>
<keyword evidence="2" id="KW-0812">Transmembrane</keyword>
<dbReference type="EMBL" id="JAAAIP010000825">
    <property type="protein sequence ID" value="KAG0312316.1"/>
    <property type="molecule type" value="Genomic_DNA"/>
</dbReference>
<reference evidence="3" key="1">
    <citation type="journal article" date="2020" name="Fungal Divers.">
        <title>Resolving the Mortierellaceae phylogeny through synthesis of multi-gene phylogenetics and phylogenomics.</title>
        <authorList>
            <person name="Vandepol N."/>
            <person name="Liber J."/>
            <person name="Desiro A."/>
            <person name="Na H."/>
            <person name="Kennedy M."/>
            <person name="Barry K."/>
            <person name="Grigoriev I.V."/>
            <person name="Miller A.N."/>
            <person name="O'Donnell K."/>
            <person name="Stajich J.E."/>
            <person name="Bonito G."/>
        </authorList>
    </citation>
    <scope>NUCLEOTIDE SEQUENCE</scope>
    <source>
        <strain evidence="3">REB-010B</strain>
    </source>
</reference>
<comment type="caution">
    <text evidence="3">The sequence shown here is derived from an EMBL/GenBank/DDBJ whole genome shotgun (WGS) entry which is preliminary data.</text>
</comment>
<protein>
    <submittedName>
        <fullName evidence="3">Uncharacterized protein</fullName>
    </submittedName>
</protein>
<feature type="transmembrane region" description="Helical" evidence="2">
    <location>
        <begin position="164"/>
        <end position="184"/>
    </location>
</feature>
<gene>
    <name evidence="3" type="ORF">BGZ99_009593</name>
</gene>
<evidence type="ECO:0000256" key="1">
    <source>
        <dbReference type="SAM" id="MobiDB-lite"/>
    </source>
</evidence>
<evidence type="ECO:0000256" key="2">
    <source>
        <dbReference type="SAM" id="Phobius"/>
    </source>
</evidence>
<feature type="transmembrane region" description="Helical" evidence="2">
    <location>
        <begin position="215"/>
        <end position="235"/>
    </location>
</feature>
<feature type="transmembrane region" description="Helical" evidence="2">
    <location>
        <begin position="190"/>
        <end position="208"/>
    </location>
</feature>
<dbReference type="Proteomes" id="UP000738325">
    <property type="component" value="Unassembled WGS sequence"/>
</dbReference>
<evidence type="ECO:0000313" key="4">
    <source>
        <dbReference type="Proteomes" id="UP000738325"/>
    </source>
</evidence>